<dbReference type="STRING" id="454.Lisr_1804"/>
<accession>A0A0W0VJE2</accession>
<sequence length="52" mass="5544">MRLIKVHGLIVDESILTGESVAVEKQVQSVAKDSVLGERASMAYSGTLVTRA</sequence>
<dbReference type="SUPFAM" id="SSF81653">
    <property type="entry name" value="Calcium ATPase, transduction domain A"/>
    <property type="match status" value="1"/>
</dbReference>
<comment type="caution">
    <text evidence="2">The sequence shown here is derived from an EMBL/GenBank/DDBJ whole genome shotgun (WGS) entry which is preliminary data.</text>
</comment>
<gene>
    <name evidence="2" type="primary">pacL_3</name>
    <name evidence="2" type="ORF">Lisr_1804</name>
</gene>
<dbReference type="PATRIC" id="fig|454.4.peg.1963"/>
<evidence type="ECO:0000313" key="2">
    <source>
        <dbReference type="EMBL" id="KTD20220.1"/>
    </source>
</evidence>
<name>A0A0W0VJE2_9GAMM</name>
<protein>
    <submittedName>
        <fullName evidence="2">Cation efflux transporter</fullName>
    </submittedName>
</protein>
<evidence type="ECO:0000313" key="3">
    <source>
        <dbReference type="Proteomes" id="UP000054761"/>
    </source>
</evidence>
<keyword evidence="3" id="KW-1185">Reference proteome</keyword>
<evidence type="ECO:0000259" key="1">
    <source>
        <dbReference type="Pfam" id="PF00122"/>
    </source>
</evidence>
<dbReference type="InterPro" id="IPR059000">
    <property type="entry name" value="ATPase_P-type_domA"/>
</dbReference>
<dbReference type="AlphaFoldDB" id="A0A0W0VJE2"/>
<dbReference type="Gene3D" id="2.70.150.10">
    <property type="entry name" value="Calcium-transporting ATPase, cytoplasmic transduction domain A"/>
    <property type="match status" value="1"/>
</dbReference>
<organism evidence="2 3">
    <name type="scientific">Legionella israelensis</name>
    <dbReference type="NCBI Taxonomy" id="454"/>
    <lineage>
        <taxon>Bacteria</taxon>
        <taxon>Pseudomonadati</taxon>
        <taxon>Pseudomonadota</taxon>
        <taxon>Gammaproteobacteria</taxon>
        <taxon>Legionellales</taxon>
        <taxon>Legionellaceae</taxon>
        <taxon>Legionella</taxon>
    </lineage>
</organism>
<proteinExistence type="predicted"/>
<feature type="domain" description="P-type ATPase A" evidence="1">
    <location>
        <begin position="2"/>
        <end position="51"/>
    </location>
</feature>
<reference evidence="2 3" key="1">
    <citation type="submission" date="2015-11" db="EMBL/GenBank/DDBJ databases">
        <title>Genomic analysis of 38 Legionella species identifies large and diverse effector repertoires.</title>
        <authorList>
            <person name="Burstein D."/>
            <person name="Amaro F."/>
            <person name="Zusman T."/>
            <person name="Lifshitz Z."/>
            <person name="Cohen O."/>
            <person name="Gilbert J.A."/>
            <person name="Pupko T."/>
            <person name="Shuman H.A."/>
            <person name="Segal G."/>
        </authorList>
    </citation>
    <scope>NUCLEOTIDE SEQUENCE [LARGE SCALE GENOMIC DNA]</scope>
    <source>
        <strain evidence="2 3">Bercovier 4</strain>
    </source>
</reference>
<dbReference type="Pfam" id="PF00122">
    <property type="entry name" value="E1-E2_ATPase"/>
    <property type="match status" value="1"/>
</dbReference>
<dbReference type="Proteomes" id="UP000054761">
    <property type="component" value="Unassembled WGS sequence"/>
</dbReference>
<dbReference type="OrthoDB" id="9814270at2"/>
<dbReference type="InterPro" id="IPR008250">
    <property type="entry name" value="ATPase_P-typ_transduc_dom_A_sf"/>
</dbReference>
<dbReference type="EMBL" id="LNYH01000106">
    <property type="protein sequence ID" value="KTD20220.1"/>
    <property type="molecule type" value="Genomic_DNA"/>
</dbReference>